<reference evidence="2" key="1">
    <citation type="submission" date="2017-05" db="EMBL/GenBank/DDBJ databases">
        <authorList>
            <person name="Sharma S."/>
            <person name="Sidhu C."/>
            <person name="Pinnaka A.K."/>
        </authorList>
    </citation>
    <scope>NUCLEOTIDE SEQUENCE [LARGE SCALE GENOMIC DNA]</scope>
    <source>
        <strain evidence="2">AK93</strain>
    </source>
</reference>
<sequence length="180" mass="20983">MLPWLQAFLQQNAYAQVHFIDDEQQERFEREFRQGFWVSSPPPAFPYVGSRTDAFLSAYTLATARAHVIEPVRSDRDRVARHHYPAPLKHAQAVEQESNRLARQGVVIQARQALLPQLAPLWEPSLARLDGRHLQTQTYLDYVEGSWYYRTYVRSESAEAVYQLAYSPLTRQQVTKVFPY</sequence>
<name>A0A3E0WT30_9GAMM</name>
<accession>A0A3E0WT30</accession>
<protein>
    <submittedName>
        <fullName evidence="1">Uncharacterized protein</fullName>
    </submittedName>
</protein>
<proteinExistence type="predicted"/>
<gene>
    <name evidence="1" type="ORF">CAL65_12780</name>
</gene>
<organism evidence="1 2">
    <name type="scientific">Alkalilimnicola ehrlichii</name>
    <dbReference type="NCBI Taxonomy" id="351052"/>
    <lineage>
        <taxon>Bacteria</taxon>
        <taxon>Pseudomonadati</taxon>
        <taxon>Pseudomonadota</taxon>
        <taxon>Gammaproteobacteria</taxon>
        <taxon>Chromatiales</taxon>
        <taxon>Ectothiorhodospiraceae</taxon>
        <taxon>Alkalilimnicola</taxon>
    </lineage>
</organism>
<comment type="caution">
    <text evidence="1">The sequence shown here is derived from an EMBL/GenBank/DDBJ whole genome shotgun (WGS) entry which is preliminary data.</text>
</comment>
<evidence type="ECO:0000313" key="2">
    <source>
        <dbReference type="Proteomes" id="UP000256763"/>
    </source>
</evidence>
<keyword evidence="2" id="KW-1185">Reference proteome</keyword>
<dbReference type="AlphaFoldDB" id="A0A3E0WT30"/>
<evidence type="ECO:0000313" key="1">
    <source>
        <dbReference type="EMBL" id="RFA35353.1"/>
    </source>
</evidence>
<dbReference type="EMBL" id="NFZW01000012">
    <property type="protein sequence ID" value="RFA35353.1"/>
    <property type="molecule type" value="Genomic_DNA"/>
</dbReference>
<dbReference type="Proteomes" id="UP000256763">
    <property type="component" value="Unassembled WGS sequence"/>
</dbReference>